<evidence type="ECO:0000256" key="1">
    <source>
        <dbReference type="SAM" id="SignalP"/>
    </source>
</evidence>
<keyword evidence="3" id="KW-1185">Reference proteome</keyword>
<dbReference type="AlphaFoldDB" id="A0A1A9WAQ6"/>
<proteinExistence type="predicted"/>
<name>A0A1A9WAQ6_9MUSC</name>
<protein>
    <recommendedName>
        <fullName evidence="4">Secreted protein</fullName>
    </recommendedName>
</protein>
<reference evidence="3" key="1">
    <citation type="submission" date="2014-03" db="EMBL/GenBank/DDBJ databases">
        <authorList>
            <person name="Aksoy S."/>
            <person name="Warren W."/>
            <person name="Wilson R.K."/>
        </authorList>
    </citation>
    <scope>NUCLEOTIDE SEQUENCE [LARGE SCALE GENOMIC DNA]</scope>
    <source>
        <strain evidence="3">IAEA</strain>
    </source>
</reference>
<evidence type="ECO:0000313" key="3">
    <source>
        <dbReference type="Proteomes" id="UP000091820"/>
    </source>
</evidence>
<dbReference type="Proteomes" id="UP000091820">
    <property type="component" value="Unassembled WGS sequence"/>
</dbReference>
<feature type="chain" id="PRO_5008400145" description="Secreted protein" evidence="1">
    <location>
        <begin position="25"/>
        <end position="141"/>
    </location>
</feature>
<organism evidence="2 3">
    <name type="scientific">Glossina brevipalpis</name>
    <dbReference type="NCBI Taxonomy" id="37001"/>
    <lineage>
        <taxon>Eukaryota</taxon>
        <taxon>Metazoa</taxon>
        <taxon>Ecdysozoa</taxon>
        <taxon>Arthropoda</taxon>
        <taxon>Hexapoda</taxon>
        <taxon>Insecta</taxon>
        <taxon>Pterygota</taxon>
        <taxon>Neoptera</taxon>
        <taxon>Endopterygota</taxon>
        <taxon>Diptera</taxon>
        <taxon>Brachycera</taxon>
        <taxon>Muscomorpha</taxon>
        <taxon>Hippoboscoidea</taxon>
        <taxon>Glossinidae</taxon>
        <taxon>Glossina</taxon>
    </lineage>
</organism>
<feature type="signal peptide" evidence="1">
    <location>
        <begin position="1"/>
        <end position="24"/>
    </location>
</feature>
<reference evidence="2" key="2">
    <citation type="submission" date="2020-05" db="UniProtKB">
        <authorList>
            <consortium name="EnsemblMetazoa"/>
        </authorList>
    </citation>
    <scope>IDENTIFICATION</scope>
    <source>
        <strain evidence="2">IAEA</strain>
    </source>
</reference>
<sequence length="141" mass="16800">MLKILYMFASFIFLKYIILLQVDASVTYKDNIILKRFKRNVSSEFTDIYYDENSDIIPDNNGFEYKTFGDHISERAQQVAESFQNMWHSITDSLKHAMDALHGLFSDDSQEIYVTDDYEEQQRLQMVEIYNKKLEDNEIHM</sequence>
<keyword evidence="1" id="KW-0732">Signal</keyword>
<evidence type="ECO:0000313" key="2">
    <source>
        <dbReference type="EnsemblMetazoa" id="GBRI012453-PA"/>
    </source>
</evidence>
<accession>A0A1A9WAQ6</accession>
<evidence type="ECO:0008006" key="4">
    <source>
        <dbReference type="Google" id="ProtNLM"/>
    </source>
</evidence>
<dbReference type="EnsemblMetazoa" id="GBRI012453-RA">
    <property type="protein sequence ID" value="GBRI012453-PA"/>
    <property type="gene ID" value="GBRI012453"/>
</dbReference>
<dbReference type="VEuPathDB" id="VectorBase:GBRI012453"/>